<evidence type="ECO:0000313" key="1">
    <source>
        <dbReference type="EMBL" id="THU98309.1"/>
    </source>
</evidence>
<dbReference type="EMBL" id="ML179138">
    <property type="protein sequence ID" value="THU98309.1"/>
    <property type="molecule type" value="Genomic_DNA"/>
</dbReference>
<organism evidence="1 2">
    <name type="scientific">Dendrothele bispora (strain CBS 962.96)</name>
    <dbReference type="NCBI Taxonomy" id="1314807"/>
    <lineage>
        <taxon>Eukaryota</taxon>
        <taxon>Fungi</taxon>
        <taxon>Dikarya</taxon>
        <taxon>Basidiomycota</taxon>
        <taxon>Agaricomycotina</taxon>
        <taxon>Agaricomycetes</taxon>
        <taxon>Agaricomycetidae</taxon>
        <taxon>Agaricales</taxon>
        <taxon>Agaricales incertae sedis</taxon>
        <taxon>Dendrothele</taxon>
    </lineage>
</organism>
<sequence length="178" mass="19958">MSLWKGNVSENQGFSSTQSCWPLTLSKQQELEWRRILVPGFGFINIFEPQSTYIPINLVFAKPKESVHVDFPESPTSLIAGLSGSSDASKINNSNTHVNWPGRQIMDETWFGQAGKKPRKLGLVKGGRLWKLRHSRIYGNKPLKKGMAATVIQDRCRPVYKKADQASENSEIRLGTAN</sequence>
<dbReference type="AlphaFoldDB" id="A0A4S8M7K4"/>
<gene>
    <name evidence="1" type="ORF">K435DRAFT_795782</name>
</gene>
<name>A0A4S8M7K4_DENBC</name>
<accession>A0A4S8M7K4</accession>
<keyword evidence="2" id="KW-1185">Reference proteome</keyword>
<reference evidence="1 2" key="1">
    <citation type="journal article" date="2019" name="Nat. Ecol. Evol.">
        <title>Megaphylogeny resolves global patterns of mushroom evolution.</title>
        <authorList>
            <person name="Varga T."/>
            <person name="Krizsan K."/>
            <person name="Foldi C."/>
            <person name="Dima B."/>
            <person name="Sanchez-Garcia M."/>
            <person name="Sanchez-Ramirez S."/>
            <person name="Szollosi G.J."/>
            <person name="Szarkandi J.G."/>
            <person name="Papp V."/>
            <person name="Albert L."/>
            <person name="Andreopoulos W."/>
            <person name="Angelini C."/>
            <person name="Antonin V."/>
            <person name="Barry K.W."/>
            <person name="Bougher N.L."/>
            <person name="Buchanan P."/>
            <person name="Buyck B."/>
            <person name="Bense V."/>
            <person name="Catcheside P."/>
            <person name="Chovatia M."/>
            <person name="Cooper J."/>
            <person name="Damon W."/>
            <person name="Desjardin D."/>
            <person name="Finy P."/>
            <person name="Geml J."/>
            <person name="Haridas S."/>
            <person name="Hughes K."/>
            <person name="Justo A."/>
            <person name="Karasinski D."/>
            <person name="Kautmanova I."/>
            <person name="Kiss B."/>
            <person name="Kocsube S."/>
            <person name="Kotiranta H."/>
            <person name="LaButti K.M."/>
            <person name="Lechner B.E."/>
            <person name="Liimatainen K."/>
            <person name="Lipzen A."/>
            <person name="Lukacs Z."/>
            <person name="Mihaltcheva S."/>
            <person name="Morgado L.N."/>
            <person name="Niskanen T."/>
            <person name="Noordeloos M.E."/>
            <person name="Ohm R.A."/>
            <person name="Ortiz-Santana B."/>
            <person name="Ovrebo C."/>
            <person name="Racz N."/>
            <person name="Riley R."/>
            <person name="Savchenko A."/>
            <person name="Shiryaev A."/>
            <person name="Soop K."/>
            <person name="Spirin V."/>
            <person name="Szebenyi C."/>
            <person name="Tomsovsky M."/>
            <person name="Tulloss R.E."/>
            <person name="Uehling J."/>
            <person name="Grigoriev I.V."/>
            <person name="Vagvolgyi C."/>
            <person name="Papp T."/>
            <person name="Martin F.M."/>
            <person name="Miettinen O."/>
            <person name="Hibbett D.S."/>
            <person name="Nagy L.G."/>
        </authorList>
    </citation>
    <scope>NUCLEOTIDE SEQUENCE [LARGE SCALE GENOMIC DNA]</scope>
    <source>
        <strain evidence="1 2">CBS 962.96</strain>
    </source>
</reference>
<proteinExistence type="predicted"/>
<dbReference type="Proteomes" id="UP000297245">
    <property type="component" value="Unassembled WGS sequence"/>
</dbReference>
<evidence type="ECO:0000313" key="2">
    <source>
        <dbReference type="Proteomes" id="UP000297245"/>
    </source>
</evidence>
<protein>
    <submittedName>
        <fullName evidence="1">Uncharacterized protein</fullName>
    </submittedName>
</protein>